<protein>
    <submittedName>
        <fullName evidence="1">Uncharacterized protein</fullName>
    </submittedName>
</protein>
<evidence type="ECO:0000313" key="1">
    <source>
        <dbReference type="EMBL" id="TNV85780.1"/>
    </source>
</evidence>
<comment type="caution">
    <text evidence="1">The sequence shown here is derived from an EMBL/GenBank/DDBJ whole genome shotgun (WGS) entry which is preliminary data.</text>
</comment>
<evidence type="ECO:0000313" key="2">
    <source>
        <dbReference type="Proteomes" id="UP000785679"/>
    </source>
</evidence>
<organism evidence="1 2">
    <name type="scientific">Halteria grandinella</name>
    <dbReference type="NCBI Taxonomy" id="5974"/>
    <lineage>
        <taxon>Eukaryota</taxon>
        <taxon>Sar</taxon>
        <taxon>Alveolata</taxon>
        <taxon>Ciliophora</taxon>
        <taxon>Intramacronucleata</taxon>
        <taxon>Spirotrichea</taxon>
        <taxon>Stichotrichia</taxon>
        <taxon>Sporadotrichida</taxon>
        <taxon>Halteriidae</taxon>
        <taxon>Halteria</taxon>
    </lineage>
</organism>
<accession>A0A8J8P4P8</accession>
<reference evidence="1" key="1">
    <citation type="submission" date="2019-06" db="EMBL/GenBank/DDBJ databases">
        <authorList>
            <person name="Zheng W."/>
        </authorList>
    </citation>
    <scope>NUCLEOTIDE SEQUENCE</scope>
    <source>
        <strain evidence="1">QDHG01</strain>
    </source>
</reference>
<dbReference type="Proteomes" id="UP000785679">
    <property type="component" value="Unassembled WGS sequence"/>
</dbReference>
<keyword evidence="2" id="KW-1185">Reference proteome</keyword>
<gene>
    <name evidence="1" type="ORF">FGO68_gene5134</name>
</gene>
<sequence length="74" mass="8647">MNVQLGFNEPRIANDRQAPMLCFTNWHHEILLGEQITPSCPLYKYQGQSQVLPFSPLSSYLQYPFSCQNEIYLH</sequence>
<dbReference type="AlphaFoldDB" id="A0A8J8P4P8"/>
<proteinExistence type="predicted"/>
<dbReference type="EMBL" id="RRYP01001556">
    <property type="protein sequence ID" value="TNV85780.1"/>
    <property type="molecule type" value="Genomic_DNA"/>
</dbReference>
<name>A0A8J8P4P8_HALGN</name>